<dbReference type="AlphaFoldDB" id="I3U7I2"/>
<feature type="signal peptide" evidence="1">
    <location>
        <begin position="1"/>
        <end position="24"/>
    </location>
</feature>
<proteinExistence type="predicted"/>
<dbReference type="STRING" id="1036672.TKWG_01520"/>
<dbReference type="HOGENOM" id="CLU_2930764_0_0_4"/>
<name>I3U7I2_ADVKW</name>
<protein>
    <submittedName>
        <fullName evidence="2">Uncharacterized protein</fullName>
    </submittedName>
</protein>
<feature type="chain" id="PRO_5003679997" evidence="1">
    <location>
        <begin position="25"/>
        <end position="60"/>
    </location>
</feature>
<evidence type="ECO:0000256" key="1">
    <source>
        <dbReference type="SAM" id="SignalP"/>
    </source>
</evidence>
<dbReference type="RefSeq" id="WP_014749061.1">
    <property type="nucleotide sequence ID" value="NC_017964.1"/>
</dbReference>
<organism evidence="2 3">
    <name type="scientific">Advenella kashmirensis (strain DSM 17095 / LMG 22695 / WT001)</name>
    <name type="common">Tetrathiobacter kashmirensis</name>
    <dbReference type="NCBI Taxonomy" id="1036672"/>
    <lineage>
        <taxon>Bacteria</taxon>
        <taxon>Pseudomonadati</taxon>
        <taxon>Pseudomonadota</taxon>
        <taxon>Betaproteobacteria</taxon>
        <taxon>Burkholderiales</taxon>
        <taxon>Alcaligenaceae</taxon>
    </lineage>
</organism>
<dbReference type="EMBL" id="CP003555">
    <property type="protein sequence ID" value="AFK60970.1"/>
    <property type="molecule type" value="Genomic_DNA"/>
</dbReference>
<evidence type="ECO:0000313" key="3">
    <source>
        <dbReference type="Proteomes" id="UP000005267"/>
    </source>
</evidence>
<dbReference type="KEGG" id="aka:TKWG_01520"/>
<evidence type="ECO:0000313" key="2">
    <source>
        <dbReference type="EMBL" id="AFK60970.1"/>
    </source>
</evidence>
<gene>
    <name evidence="2" type="ordered locus">TKWG_01520</name>
</gene>
<reference evidence="3" key="2">
    <citation type="journal article" date="2013" name="PLoS ONE">
        <title>Genome implosion elicits host-confinement in Alcaligenaceae: evidence from the comparative genomics of Tetrathiobacter kashmirensis, a pathogen in the making.</title>
        <authorList>
            <person name="Ghosh W."/>
            <person name="Alam M."/>
            <person name="Roy C."/>
            <person name="Pyne P."/>
            <person name="George A."/>
            <person name="Chakraborty R."/>
            <person name="Majumder S."/>
            <person name="Agarwal A."/>
            <person name="Chakraborty S."/>
            <person name="Majumdar S."/>
            <person name="Gupta S.K."/>
        </authorList>
    </citation>
    <scope>NUCLEOTIDE SEQUENCE [LARGE SCALE GENOMIC DNA]</scope>
    <source>
        <strain evidence="3">WT001</strain>
    </source>
</reference>
<dbReference type="Proteomes" id="UP000005267">
    <property type="component" value="Chromosome"/>
</dbReference>
<keyword evidence="3" id="KW-1185">Reference proteome</keyword>
<keyword evidence="1" id="KW-0732">Signal</keyword>
<accession>I3U7I2</accession>
<sequence>MKKITVAFATSLLTPVLLISMAHAQGRYPQRALLVTESATGTVLHAAVGAAQDNFQQPEQ</sequence>
<reference evidence="2 3" key="1">
    <citation type="journal article" date="2011" name="J. Bacteriol.">
        <title>Whole-genome shotgun sequencing of the sulfur-oxidizing chemoautotroph Tetrathiobacter kashmirensis.</title>
        <authorList>
            <person name="Ghosh W."/>
            <person name="George A."/>
            <person name="Agarwal A."/>
            <person name="Raj P."/>
            <person name="Alam M."/>
            <person name="Pyne P."/>
            <person name="Das Gupta S.K."/>
        </authorList>
    </citation>
    <scope>NUCLEOTIDE SEQUENCE [LARGE SCALE GENOMIC DNA]</scope>
    <source>
        <strain evidence="2 3">WT001</strain>
    </source>
</reference>